<evidence type="ECO:0000313" key="2">
    <source>
        <dbReference type="EMBL" id="CAJ1392077.1"/>
    </source>
</evidence>
<comment type="caution">
    <text evidence="2">The sequence shown here is derived from an EMBL/GenBank/DDBJ whole genome shotgun (WGS) entry which is preliminary data.</text>
</comment>
<dbReference type="EMBL" id="CAUJNA010002258">
    <property type="protein sequence ID" value="CAJ1392077.1"/>
    <property type="molecule type" value="Genomic_DNA"/>
</dbReference>
<evidence type="ECO:0000256" key="1">
    <source>
        <dbReference type="SAM" id="MobiDB-lite"/>
    </source>
</evidence>
<feature type="non-terminal residue" evidence="2">
    <location>
        <position position="1"/>
    </location>
</feature>
<name>A0AA36IQE6_9DINO</name>
<sequence length="331" mass="37338">VSRQTRAAMATPFRLPPGIWARTLGYLPAPEGLQAARCRRGHQPPRCLAPEFRDLWIGKRLALVTLEALMLADQDLCRCLTFGLERLRDFQVTASDYSMFLRSKAQDEQREEPGPCVHVRQGPVQAVEACNLFHTLEWGSRTINLPPKLIHKVMVELTQPQVTPKMSFLCDLGLLGWHFVKKLPSEDWEGMLFENKTEKVPLALFDLHADFDLAGGDGGVSARVGFISTDLDFTVMIRRFCEYPVRRRMSDCSCDTWEELCAAQEPKQGYPVSKQQDDAPSGDVPRGSWKTCSSSMINTALFDQCVVDAPDLSAAYEQARRLVRTEEVPKY</sequence>
<reference evidence="2" key="1">
    <citation type="submission" date="2023-08" db="EMBL/GenBank/DDBJ databases">
        <authorList>
            <person name="Chen Y."/>
            <person name="Shah S."/>
            <person name="Dougan E. K."/>
            <person name="Thang M."/>
            <person name="Chan C."/>
        </authorList>
    </citation>
    <scope>NUCLEOTIDE SEQUENCE</scope>
</reference>
<dbReference type="Proteomes" id="UP001178507">
    <property type="component" value="Unassembled WGS sequence"/>
</dbReference>
<proteinExistence type="predicted"/>
<accession>A0AA36IQE6</accession>
<dbReference type="AlphaFoldDB" id="A0AA36IQE6"/>
<feature type="region of interest" description="Disordered" evidence="1">
    <location>
        <begin position="268"/>
        <end position="287"/>
    </location>
</feature>
<organism evidence="2 3">
    <name type="scientific">Effrenium voratum</name>
    <dbReference type="NCBI Taxonomy" id="2562239"/>
    <lineage>
        <taxon>Eukaryota</taxon>
        <taxon>Sar</taxon>
        <taxon>Alveolata</taxon>
        <taxon>Dinophyceae</taxon>
        <taxon>Suessiales</taxon>
        <taxon>Symbiodiniaceae</taxon>
        <taxon>Effrenium</taxon>
    </lineage>
</organism>
<keyword evidence="3" id="KW-1185">Reference proteome</keyword>
<protein>
    <submittedName>
        <fullName evidence="2">Uncharacterized protein</fullName>
    </submittedName>
</protein>
<gene>
    <name evidence="2" type="ORF">EVOR1521_LOCUS17267</name>
</gene>
<evidence type="ECO:0000313" key="3">
    <source>
        <dbReference type="Proteomes" id="UP001178507"/>
    </source>
</evidence>